<reference evidence="2" key="1">
    <citation type="submission" date="2017-03" db="EMBL/GenBank/DDBJ databases">
        <title>Phytopthora megakarya and P. palmivora, two closely related causual agents of cacao black pod achieved similar genome size and gene model numbers by different mechanisms.</title>
        <authorList>
            <person name="Ali S."/>
            <person name="Shao J."/>
            <person name="Larry D.J."/>
            <person name="Kronmiller B."/>
            <person name="Shen D."/>
            <person name="Strem M.D."/>
            <person name="Melnick R.L."/>
            <person name="Guiltinan M.J."/>
            <person name="Tyler B.M."/>
            <person name="Meinhardt L.W."/>
            <person name="Bailey B.A."/>
        </authorList>
    </citation>
    <scope>NUCLEOTIDE SEQUENCE [LARGE SCALE GENOMIC DNA]</scope>
    <source>
        <strain evidence="2">zdho120</strain>
    </source>
</reference>
<evidence type="ECO:0000313" key="1">
    <source>
        <dbReference type="EMBL" id="OWY92770.1"/>
    </source>
</evidence>
<dbReference type="PANTHER" id="PTHR11439:SF515">
    <property type="entry name" value="GAG-POL POLYPROTEIN"/>
    <property type="match status" value="1"/>
</dbReference>
<keyword evidence="2" id="KW-1185">Reference proteome</keyword>
<dbReference type="OrthoDB" id="126939at2759"/>
<evidence type="ECO:0000313" key="2">
    <source>
        <dbReference type="Proteomes" id="UP000198211"/>
    </source>
</evidence>
<name>A0A225UIM2_9STRA</name>
<dbReference type="CDD" id="cd09272">
    <property type="entry name" value="RNase_HI_RT_Ty1"/>
    <property type="match status" value="1"/>
</dbReference>
<dbReference type="AlphaFoldDB" id="A0A225UIM2"/>
<dbReference type="Proteomes" id="UP000198211">
    <property type="component" value="Unassembled WGS sequence"/>
</dbReference>
<protein>
    <submittedName>
        <fullName evidence="1">Polyprotein</fullName>
    </submittedName>
</protein>
<proteinExistence type="predicted"/>
<sequence>MLPLERNKDLINDASLPYRELVGKLQYLVQSTRRRISLVQNAFCSIWVCYTKENFASAKRVLQYLGGTRSHGLVYRKSGAGSNLKICDYSDSDHANCPETSRSISGYVLRLNGWSFAFKSKKQKTVTDDTCKSEIVAASACVESLLWVHELLKEVGMEMGTPELRLDNQSTLKVCDNVGNYEGVKRYAKLSHKIAELVEGNKLTLHYVPTTENIADMFTKALGSQRLSMLRELLGSRTC</sequence>
<dbReference type="PANTHER" id="PTHR11439">
    <property type="entry name" value="GAG-POL-RELATED RETROTRANSPOSON"/>
    <property type="match status" value="1"/>
</dbReference>
<organism evidence="1 2">
    <name type="scientific">Phytophthora megakarya</name>
    <dbReference type="NCBI Taxonomy" id="4795"/>
    <lineage>
        <taxon>Eukaryota</taxon>
        <taxon>Sar</taxon>
        <taxon>Stramenopiles</taxon>
        <taxon>Oomycota</taxon>
        <taxon>Peronosporomycetes</taxon>
        <taxon>Peronosporales</taxon>
        <taxon>Peronosporaceae</taxon>
        <taxon>Phytophthora</taxon>
    </lineage>
</organism>
<comment type="caution">
    <text evidence="1">The sequence shown here is derived from an EMBL/GenBank/DDBJ whole genome shotgun (WGS) entry which is preliminary data.</text>
</comment>
<gene>
    <name evidence="1" type="ORF">PHMEG_00038087</name>
</gene>
<dbReference type="STRING" id="4795.A0A225UIM2"/>
<dbReference type="EMBL" id="NBNE01017359">
    <property type="protein sequence ID" value="OWY92770.1"/>
    <property type="molecule type" value="Genomic_DNA"/>
</dbReference>
<accession>A0A225UIM2</accession>